<feature type="domain" description="Calcineurin-like phosphoesterase" evidence="5">
    <location>
        <begin position="12"/>
        <end position="206"/>
    </location>
</feature>
<dbReference type="InterPro" id="IPR042281">
    <property type="entry name" value="GpdQ_beta-strand"/>
</dbReference>
<evidence type="ECO:0000256" key="1">
    <source>
        <dbReference type="ARBA" id="ARBA00022723"/>
    </source>
</evidence>
<keyword evidence="1" id="KW-0479">Metal-binding</keyword>
<dbReference type="PANTHER" id="PTHR42988">
    <property type="entry name" value="PHOSPHOHYDROLASE"/>
    <property type="match status" value="1"/>
</dbReference>
<dbReference type="InterPro" id="IPR004843">
    <property type="entry name" value="Calcineurin-like_PHP"/>
</dbReference>
<dbReference type="AlphaFoldDB" id="A0A7V7FXN1"/>
<sequence>MHDPSPSEHCLIAQISDPHIKAEGRLSYRQVDTARALHRAIETLNTLSPAPKLVLISGDLTDFGRPEEYAACKALLAKLHVPYYLVPGNHDDRTAMRDAFAEQGYLFQHPRFLQWVVEEHPVRLIGLDSSVPGQSHGELCAERLDWLDETLKQRPGRPTLVMLHHHPFASGIAHMDRQPLREPTALAEVIARHPQVERVLCGHLHRAIQTRFAGTLAMSCPGVSHQVSLDLDPNGPSGFHLEPPGYLLHQWRPTHGLVTHQGVIGDYPGPFPFFDEHGLID</sequence>
<evidence type="ECO:0000259" key="5">
    <source>
        <dbReference type="Pfam" id="PF00149"/>
    </source>
</evidence>
<proteinExistence type="inferred from homology"/>
<comment type="caution">
    <text evidence="6">The sequence shown here is derived from an EMBL/GenBank/DDBJ whole genome shotgun (WGS) entry which is preliminary data.</text>
</comment>
<protein>
    <submittedName>
        <fullName evidence="6">Phosphodiesterase</fullName>
    </submittedName>
</protein>
<evidence type="ECO:0000256" key="2">
    <source>
        <dbReference type="ARBA" id="ARBA00022801"/>
    </source>
</evidence>
<dbReference type="Pfam" id="PF00149">
    <property type="entry name" value="Metallophos"/>
    <property type="match status" value="1"/>
</dbReference>
<dbReference type="Gene3D" id="3.30.750.180">
    <property type="entry name" value="GpdQ, beta-strand dimerisation domain"/>
    <property type="match status" value="1"/>
</dbReference>
<organism evidence="6 7">
    <name type="scientific">Billgrantia pellis</name>
    <dbReference type="NCBI Taxonomy" id="2606936"/>
    <lineage>
        <taxon>Bacteria</taxon>
        <taxon>Pseudomonadati</taxon>
        <taxon>Pseudomonadota</taxon>
        <taxon>Gammaproteobacteria</taxon>
        <taxon>Oceanospirillales</taxon>
        <taxon>Halomonadaceae</taxon>
        <taxon>Billgrantia</taxon>
    </lineage>
</organism>
<evidence type="ECO:0000313" key="7">
    <source>
        <dbReference type="Proteomes" id="UP000486760"/>
    </source>
</evidence>
<dbReference type="GO" id="GO:0004112">
    <property type="term" value="F:cyclic-nucleotide phosphodiesterase activity"/>
    <property type="evidence" value="ECO:0007669"/>
    <property type="project" value="InterPro"/>
</dbReference>
<gene>
    <name evidence="6" type="ORF">F0A17_18785</name>
</gene>
<evidence type="ECO:0000256" key="3">
    <source>
        <dbReference type="ARBA" id="ARBA00023004"/>
    </source>
</evidence>
<dbReference type="InterPro" id="IPR026575">
    <property type="entry name" value="GpdQ/CpdA-like"/>
</dbReference>
<dbReference type="Proteomes" id="UP000486760">
    <property type="component" value="Unassembled WGS sequence"/>
</dbReference>
<dbReference type="CDD" id="cd07402">
    <property type="entry name" value="MPP_GpdQ"/>
    <property type="match status" value="1"/>
</dbReference>
<accession>A0A7V7FXN1</accession>
<keyword evidence="2" id="KW-0378">Hydrolase</keyword>
<dbReference type="PANTHER" id="PTHR42988:SF2">
    <property type="entry name" value="CYCLIC NUCLEOTIDE PHOSPHODIESTERASE CBUA0032-RELATED"/>
    <property type="match status" value="1"/>
</dbReference>
<evidence type="ECO:0000256" key="4">
    <source>
        <dbReference type="ARBA" id="ARBA00025742"/>
    </source>
</evidence>
<dbReference type="RefSeq" id="WP_149329906.1">
    <property type="nucleotide sequence ID" value="NZ_VTPY01000008.1"/>
</dbReference>
<dbReference type="InterPro" id="IPR042283">
    <property type="entry name" value="GpdQ_catalytic"/>
</dbReference>
<dbReference type="InterPro" id="IPR029052">
    <property type="entry name" value="Metallo-depent_PP-like"/>
</dbReference>
<dbReference type="Gene3D" id="3.60.21.40">
    <property type="entry name" value="GpdQ, catalytic alpha/beta sandwich domain"/>
    <property type="match status" value="1"/>
</dbReference>
<name>A0A7V7FXN1_9GAMM</name>
<evidence type="ECO:0000313" key="6">
    <source>
        <dbReference type="EMBL" id="KAA0009941.1"/>
    </source>
</evidence>
<keyword evidence="3" id="KW-0408">Iron</keyword>
<dbReference type="EMBL" id="VTPY01000008">
    <property type="protein sequence ID" value="KAA0009941.1"/>
    <property type="molecule type" value="Genomic_DNA"/>
</dbReference>
<dbReference type="GO" id="GO:0046872">
    <property type="term" value="F:metal ion binding"/>
    <property type="evidence" value="ECO:0007669"/>
    <property type="project" value="UniProtKB-KW"/>
</dbReference>
<reference evidence="6 7" key="1">
    <citation type="submission" date="2019-08" db="EMBL/GenBank/DDBJ databases">
        <title>Bioinformatics analysis of the strain L3 and L5.</title>
        <authorList>
            <person name="Li X."/>
        </authorList>
    </citation>
    <scope>NUCLEOTIDE SEQUENCE [LARGE SCALE GENOMIC DNA]</scope>
    <source>
        <strain evidence="6 7">L5</strain>
    </source>
</reference>
<keyword evidence="7" id="KW-1185">Reference proteome</keyword>
<dbReference type="SUPFAM" id="SSF56300">
    <property type="entry name" value="Metallo-dependent phosphatases"/>
    <property type="match status" value="1"/>
</dbReference>
<comment type="similarity">
    <text evidence="4">Belongs to the cyclic nucleotide phosphodiesterase class-III family.</text>
</comment>
<dbReference type="InterPro" id="IPR050884">
    <property type="entry name" value="CNP_phosphodiesterase-III"/>
</dbReference>